<accession>W0RHF3</accession>
<dbReference type="KEGG" id="gba:J421_1296"/>
<feature type="transmembrane region" description="Helical" evidence="2">
    <location>
        <begin position="87"/>
        <end position="106"/>
    </location>
</feature>
<proteinExistence type="predicted"/>
<evidence type="ECO:0000313" key="4">
    <source>
        <dbReference type="Proteomes" id="UP000019151"/>
    </source>
</evidence>
<dbReference type="InParanoid" id="W0RHF3"/>
<reference evidence="3 4" key="1">
    <citation type="journal article" date="2014" name="Genome Announc.">
        <title>Genome Sequence and Methylome of Soil Bacterium Gemmatirosa kalamazoonensis KBS708T, a Member of the Rarely Cultivated Gemmatimonadetes Phylum.</title>
        <authorList>
            <person name="Debruyn J.M."/>
            <person name="Radosevich M."/>
            <person name="Wommack K.E."/>
            <person name="Polson S.W."/>
            <person name="Hauser L.J."/>
            <person name="Fawaz M.N."/>
            <person name="Korlach J."/>
            <person name="Tsai Y.C."/>
        </authorList>
    </citation>
    <scope>NUCLEOTIDE SEQUENCE [LARGE SCALE GENOMIC DNA]</scope>
    <source>
        <strain evidence="3 4">KBS708</strain>
    </source>
</reference>
<dbReference type="RefSeq" id="WP_148306185.1">
    <property type="nucleotide sequence ID" value="NZ_CP007128.1"/>
</dbReference>
<gene>
    <name evidence="3" type="ORF">J421_1296</name>
</gene>
<dbReference type="Proteomes" id="UP000019151">
    <property type="component" value="Chromosome"/>
</dbReference>
<evidence type="ECO:0000256" key="1">
    <source>
        <dbReference type="SAM" id="MobiDB-lite"/>
    </source>
</evidence>
<organism evidence="3 4">
    <name type="scientific">Gemmatirosa kalamazoonensis</name>
    <dbReference type="NCBI Taxonomy" id="861299"/>
    <lineage>
        <taxon>Bacteria</taxon>
        <taxon>Pseudomonadati</taxon>
        <taxon>Gemmatimonadota</taxon>
        <taxon>Gemmatimonadia</taxon>
        <taxon>Gemmatimonadales</taxon>
        <taxon>Gemmatimonadaceae</taxon>
        <taxon>Gemmatirosa</taxon>
    </lineage>
</organism>
<evidence type="ECO:0008006" key="5">
    <source>
        <dbReference type="Google" id="ProtNLM"/>
    </source>
</evidence>
<evidence type="ECO:0000256" key="2">
    <source>
        <dbReference type="SAM" id="Phobius"/>
    </source>
</evidence>
<dbReference type="EMBL" id="CP007128">
    <property type="protein sequence ID" value="AHG88833.1"/>
    <property type="molecule type" value="Genomic_DNA"/>
</dbReference>
<dbReference type="STRING" id="861299.J421_1296"/>
<dbReference type="AlphaFoldDB" id="W0RHF3"/>
<keyword evidence="2" id="KW-0472">Membrane</keyword>
<protein>
    <recommendedName>
        <fullName evidence="5">Zinc-finger domain-containing protein</fullName>
    </recommendedName>
</protein>
<sequence>MMAMTCDQCREIIAVADLTDWGDMDAVAAHCRTCETCAGVVTEVRDSARRVADLLDGIGPGMPAALVARRAAAQAALERQQRRRRRAFLYPTAAAMVAAAGFAVFVSRSGMRHYPELHLPLRCLGPEQATTLVMPIVGREGTVAVKGMGPHMLTISGPREMLQRAEHAVAQYDNEGSLLPGESCLLPAGPPNVGMAATMPPDVETQQAFDEMIREQARLEAEQARRTAEEMRRAAEEQRHAAEEARRAMREDARAAARKP</sequence>
<evidence type="ECO:0000313" key="3">
    <source>
        <dbReference type="EMBL" id="AHG88833.1"/>
    </source>
</evidence>
<name>W0RHF3_9BACT</name>
<dbReference type="HOGENOM" id="CLU_1068559_0_0_0"/>
<feature type="region of interest" description="Disordered" evidence="1">
    <location>
        <begin position="221"/>
        <end position="260"/>
    </location>
</feature>
<keyword evidence="4" id="KW-1185">Reference proteome</keyword>
<keyword evidence="2" id="KW-0812">Transmembrane</keyword>
<keyword evidence="2" id="KW-1133">Transmembrane helix</keyword>